<sequence length="32" mass="3690">MIKWCEGNWFGSVIGTVHEDGGARRSHEQSWE</sequence>
<dbReference type="AlphaFoldDB" id="A0A392UV18"/>
<organism evidence="1 2">
    <name type="scientific">Trifolium medium</name>
    <dbReference type="NCBI Taxonomy" id="97028"/>
    <lineage>
        <taxon>Eukaryota</taxon>
        <taxon>Viridiplantae</taxon>
        <taxon>Streptophyta</taxon>
        <taxon>Embryophyta</taxon>
        <taxon>Tracheophyta</taxon>
        <taxon>Spermatophyta</taxon>
        <taxon>Magnoliopsida</taxon>
        <taxon>eudicotyledons</taxon>
        <taxon>Gunneridae</taxon>
        <taxon>Pentapetalae</taxon>
        <taxon>rosids</taxon>
        <taxon>fabids</taxon>
        <taxon>Fabales</taxon>
        <taxon>Fabaceae</taxon>
        <taxon>Papilionoideae</taxon>
        <taxon>50 kb inversion clade</taxon>
        <taxon>NPAAA clade</taxon>
        <taxon>Hologalegina</taxon>
        <taxon>IRL clade</taxon>
        <taxon>Trifolieae</taxon>
        <taxon>Trifolium</taxon>
    </lineage>
</organism>
<evidence type="ECO:0000313" key="2">
    <source>
        <dbReference type="Proteomes" id="UP000265520"/>
    </source>
</evidence>
<dbReference type="EMBL" id="LXQA010957595">
    <property type="protein sequence ID" value="MCI78731.1"/>
    <property type="molecule type" value="Genomic_DNA"/>
</dbReference>
<gene>
    <name evidence="1" type="ORF">A2U01_0100002</name>
</gene>
<evidence type="ECO:0000313" key="1">
    <source>
        <dbReference type="EMBL" id="MCI78731.1"/>
    </source>
</evidence>
<reference evidence="1 2" key="1">
    <citation type="journal article" date="2018" name="Front. Plant Sci.">
        <title>Red Clover (Trifolium pratense) and Zigzag Clover (T. medium) - A Picture of Genomic Similarities and Differences.</title>
        <authorList>
            <person name="Dluhosova J."/>
            <person name="Istvanek J."/>
            <person name="Nedelnik J."/>
            <person name="Repkova J."/>
        </authorList>
    </citation>
    <scope>NUCLEOTIDE SEQUENCE [LARGE SCALE GENOMIC DNA]</scope>
    <source>
        <strain evidence="2">cv. 10/8</strain>
        <tissue evidence="1">Leaf</tissue>
    </source>
</reference>
<keyword evidence="2" id="KW-1185">Reference proteome</keyword>
<name>A0A392UV18_9FABA</name>
<protein>
    <submittedName>
        <fullName evidence="1">Uncharacterized protein</fullName>
    </submittedName>
</protein>
<comment type="caution">
    <text evidence="1">The sequence shown here is derived from an EMBL/GenBank/DDBJ whole genome shotgun (WGS) entry which is preliminary data.</text>
</comment>
<accession>A0A392UV18</accession>
<proteinExistence type="predicted"/>
<feature type="non-terminal residue" evidence="1">
    <location>
        <position position="32"/>
    </location>
</feature>
<dbReference type="Proteomes" id="UP000265520">
    <property type="component" value="Unassembled WGS sequence"/>
</dbReference>